<feature type="region of interest" description="Disordered" evidence="1">
    <location>
        <begin position="1"/>
        <end position="21"/>
    </location>
</feature>
<gene>
    <name evidence="2" type="ORF">SETIT_5G368400v2</name>
</gene>
<organism evidence="2">
    <name type="scientific">Setaria italica</name>
    <name type="common">Foxtail millet</name>
    <name type="synonym">Panicum italicum</name>
    <dbReference type="NCBI Taxonomy" id="4555"/>
    <lineage>
        <taxon>Eukaryota</taxon>
        <taxon>Viridiplantae</taxon>
        <taxon>Streptophyta</taxon>
        <taxon>Embryophyta</taxon>
        <taxon>Tracheophyta</taxon>
        <taxon>Spermatophyta</taxon>
        <taxon>Magnoliopsida</taxon>
        <taxon>Liliopsida</taxon>
        <taxon>Poales</taxon>
        <taxon>Poaceae</taxon>
        <taxon>PACMAD clade</taxon>
        <taxon>Panicoideae</taxon>
        <taxon>Panicodae</taxon>
        <taxon>Paniceae</taxon>
        <taxon>Cenchrinae</taxon>
        <taxon>Setaria</taxon>
    </lineage>
</organism>
<sequence length="220" mass="23174">MGWCRRSTTTAGSSSPWQRPGAAAWRRFEHRRHVSGGLRGRATPSRCATLARPALRLLRPLYSMGASAAASPTSFATATLASRGDGTTVGLGLPGGRPLYPMVVVAAALVGLPGAPRWAAPCGRRGLRGGLPGRPNRSGYRASCRPWERRRAPRTGPALLFPALRSSPTFVGLVATAGRRGLRALGVGRILLSPAATRAIRHRSPTGLFPSRSFTSPSPP</sequence>
<accession>A0A368RCW2</accession>
<dbReference type="AlphaFoldDB" id="A0A368RCW2"/>
<dbReference type="EMBL" id="CM003532">
    <property type="protein sequence ID" value="RCV27973.1"/>
    <property type="molecule type" value="Genomic_DNA"/>
</dbReference>
<evidence type="ECO:0000313" key="2">
    <source>
        <dbReference type="EMBL" id="RCV27973.1"/>
    </source>
</evidence>
<proteinExistence type="predicted"/>
<evidence type="ECO:0000256" key="1">
    <source>
        <dbReference type="SAM" id="MobiDB-lite"/>
    </source>
</evidence>
<reference evidence="2" key="1">
    <citation type="journal article" date="2012" name="Nat. Biotechnol.">
        <title>Reference genome sequence of the model plant Setaria.</title>
        <authorList>
            <person name="Bennetzen J.L."/>
            <person name="Schmutz J."/>
            <person name="Wang H."/>
            <person name="Percifield R."/>
            <person name="Hawkins J."/>
            <person name="Pontaroli A.C."/>
            <person name="Estep M."/>
            <person name="Feng L."/>
            <person name="Vaughn J.N."/>
            <person name="Grimwood J."/>
            <person name="Jenkins J."/>
            <person name="Barry K."/>
            <person name="Lindquist E."/>
            <person name="Hellsten U."/>
            <person name="Deshpande S."/>
            <person name="Wang X."/>
            <person name="Wu X."/>
            <person name="Mitros T."/>
            <person name="Triplett J."/>
            <person name="Yang X."/>
            <person name="Ye C.Y."/>
            <person name="Mauro-Herrera M."/>
            <person name="Wang L."/>
            <person name="Li P."/>
            <person name="Sharma M."/>
            <person name="Sharma R."/>
            <person name="Ronald P.C."/>
            <person name="Panaud O."/>
            <person name="Kellogg E.A."/>
            <person name="Brutnell T.P."/>
            <person name="Doust A.N."/>
            <person name="Tuskan G.A."/>
            <person name="Rokhsar D."/>
            <person name="Devos K.M."/>
        </authorList>
    </citation>
    <scope>NUCLEOTIDE SEQUENCE [LARGE SCALE GENOMIC DNA]</scope>
    <source>
        <strain evidence="2">Yugu1</strain>
    </source>
</reference>
<protein>
    <submittedName>
        <fullName evidence="2">Uncharacterized protein</fullName>
    </submittedName>
</protein>
<feature type="compositionally biased region" description="Polar residues" evidence="1">
    <location>
        <begin position="1"/>
        <end position="17"/>
    </location>
</feature>
<name>A0A368RCW2_SETIT</name>
<reference evidence="2" key="2">
    <citation type="submission" date="2015-07" db="EMBL/GenBank/DDBJ databases">
        <authorList>
            <person name="Noorani M."/>
        </authorList>
    </citation>
    <scope>NUCLEOTIDE SEQUENCE</scope>
    <source>
        <strain evidence="2">Yugu1</strain>
    </source>
</reference>